<reference evidence="2" key="1">
    <citation type="submission" date="2020-04" db="EMBL/GenBank/DDBJ databases">
        <authorList>
            <person name="Chiriac C."/>
            <person name="Salcher M."/>
            <person name="Ghai R."/>
            <person name="Kavagutti S V."/>
        </authorList>
    </citation>
    <scope>NUCLEOTIDE SEQUENCE</scope>
</reference>
<dbReference type="EMBL" id="LR796418">
    <property type="protein sequence ID" value="CAB4143783.1"/>
    <property type="molecule type" value="Genomic_DNA"/>
</dbReference>
<evidence type="ECO:0000313" key="1">
    <source>
        <dbReference type="EMBL" id="CAB4143783.1"/>
    </source>
</evidence>
<organism evidence="2">
    <name type="scientific">uncultured Caudovirales phage</name>
    <dbReference type="NCBI Taxonomy" id="2100421"/>
    <lineage>
        <taxon>Viruses</taxon>
        <taxon>Duplodnaviria</taxon>
        <taxon>Heunggongvirae</taxon>
        <taxon>Uroviricota</taxon>
        <taxon>Caudoviricetes</taxon>
        <taxon>Peduoviridae</taxon>
        <taxon>Maltschvirus</taxon>
        <taxon>Maltschvirus maltsch</taxon>
    </lineage>
</organism>
<accession>A0A6J5P0Y8</accession>
<proteinExistence type="predicted"/>
<name>A0A6J5P0Y8_9CAUD</name>
<gene>
    <name evidence="1" type="ORF">UFOVP436_237</name>
    <name evidence="2" type="ORF">UFOVP784_237</name>
</gene>
<evidence type="ECO:0000313" key="2">
    <source>
        <dbReference type="EMBL" id="CAB4163021.1"/>
    </source>
</evidence>
<protein>
    <submittedName>
        <fullName evidence="2">Uncharacterized protein</fullName>
    </submittedName>
</protein>
<sequence length="621" mass="70556">MSDTFKYSLIQNKEGNFVVESTIKSFNLDQITEKDIVSFYKNFSQVSSFDTGLLPVDGTGVLSIRSAGPHMQIAVQHKPGEYLINWGAVEGDRHAKTYRLAQPYRIIIGDFVNGNLLGAKMFYSPYPITHPEMQLYHVNLPNINCRGYRGNAVGWICLYHKEDWSALSFSEKVSRLIERCSGVETYNDGNMSETDGPRFYQQNQKPPFTYDPSAWEQMTSDSGYEWTLNPDLWIPVMVKSIDLQSQHHDAPDAIPLTFAGSILGNYQAYYTDSDIPKLYNVMSRPDLNITNKHIADMVKSSFARSEVISTFQPKDNPYEFTVKQRDKNGSTQLVLQFTNDDDDEHMWICHCCEDEFEGESDYSDHEGNSLCNQCFENDYVYVETVGEYFNQGHPLIHWSENLNSYIHIHHDTLESCERCGEDASYHGSKNTKHSKLYPTVTPFMSADGNEYNTVCKDCIADFANENGFALELCSCKKTQVITDPFMNDVFPSHHSIIPVFDDKLNVTYVSQTSYYCNFCLPVSENLTVCPCGIINNKENFDTANCKATVITSGDNGEIITTVSSCCTTCLSNPVYEDGILISQFEPQNPELFQEYLKNSSPTKLKKTFGIEQSIDYNKIQF</sequence>
<dbReference type="EMBL" id="LR796737">
    <property type="protein sequence ID" value="CAB4163021.1"/>
    <property type="molecule type" value="Genomic_DNA"/>
</dbReference>